<keyword evidence="3" id="KW-1185">Reference proteome</keyword>
<reference evidence="3" key="1">
    <citation type="journal article" date="2019" name="Int. J. Syst. Evol. Microbiol.">
        <title>The Global Catalogue of Microorganisms (GCM) 10K type strain sequencing project: providing services to taxonomists for standard genome sequencing and annotation.</title>
        <authorList>
            <consortium name="The Broad Institute Genomics Platform"/>
            <consortium name="The Broad Institute Genome Sequencing Center for Infectious Disease"/>
            <person name="Wu L."/>
            <person name="Ma J."/>
        </authorList>
    </citation>
    <scope>NUCLEOTIDE SEQUENCE [LARGE SCALE GENOMIC DNA]</scope>
    <source>
        <strain evidence="3">KCTC 52368</strain>
    </source>
</reference>
<organism evidence="2 3">
    <name type="scientific">Croceitalea marina</name>
    <dbReference type="NCBI Taxonomy" id="1775166"/>
    <lineage>
        <taxon>Bacteria</taxon>
        <taxon>Pseudomonadati</taxon>
        <taxon>Bacteroidota</taxon>
        <taxon>Flavobacteriia</taxon>
        <taxon>Flavobacteriales</taxon>
        <taxon>Flavobacteriaceae</taxon>
        <taxon>Croceitalea</taxon>
    </lineage>
</organism>
<evidence type="ECO:0000313" key="2">
    <source>
        <dbReference type="EMBL" id="MFD2586766.1"/>
    </source>
</evidence>
<protein>
    <submittedName>
        <fullName evidence="2">Uncharacterized protein</fullName>
    </submittedName>
</protein>
<sequence>MSALYSKIDNEWNQNFMGYSALAIILSTCVGSLAILTTIKFGNSFSQMFQIFLVVVACSAHNASILTVQKPSLVLKLLITSLVVSSSIIFIGLL</sequence>
<dbReference type="Proteomes" id="UP001597526">
    <property type="component" value="Unassembled WGS sequence"/>
</dbReference>
<name>A0ABW5MUM6_9FLAO</name>
<feature type="transmembrane region" description="Helical" evidence="1">
    <location>
        <begin position="73"/>
        <end position="93"/>
    </location>
</feature>
<dbReference type="RefSeq" id="WP_377766327.1">
    <property type="nucleotide sequence ID" value="NZ_JBHULB010000008.1"/>
</dbReference>
<keyword evidence="1" id="KW-0812">Transmembrane</keyword>
<feature type="transmembrane region" description="Helical" evidence="1">
    <location>
        <begin position="16"/>
        <end position="36"/>
    </location>
</feature>
<accession>A0ABW5MUM6</accession>
<evidence type="ECO:0000256" key="1">
    <source>
        <dbReference type="SAM" id="Phobius"/>
    </source>
</evidence>
<comment type="caution">
    <text evidence="2">The sequence shown here is derived from an EMBL/GenBank/DDBJ whole genome shotgun (WGS) entry which is preliminary data.</text>
</comment>
<feature type="transmembrane region" description="Helical" evidence="1">
    <location>
        <begin position="48"/>
        <end position="67"/>
    </location>
</feature>
<proteinExistence type="predicted"/>
<dbReference type="EMBL" id="JBHULB010000008">
    <property type="protein sequence ID" value="MFD2586766.1"/>
    <property type="molecule type" value="Genomic_DNA"/>
</dbReference>
<keyword evidence="1" id="KW-1133">Transmembrane helix</keyword>
<keyword evidence="1" id="KW-0472">Membrane</keyword>
<evidence type="ECO:0000313" key="3">
    <source>
        <dbReference type="Proteomes" id="UP001597526"/>
    </source>
</evidence>
<gene>
    <name evidence="2" type="ORF">ACFSQJ_07480</name>
</gene>